<proteinExistence type="predicted"/>
<dbReference type="AlphaFoldDB" id="A0A183SGN1"/>
<dbReference type="EMBL" id="UYSU01032524">
    <property type="protein sequence ID" value="VDL89764.1"/>
    <property type="molecule type" value="Genomic_DNA"/>
</dbReference>
<reference evidence="1 2" key="2">
    <citation type="submission" date="2018-11" db="EMBL/GenBank/DDBJ databases">
        <authorList>
            <consortium name="Pathogen Informatics"/>
        </authorList>
    </citation>
    <scope>NUCLEOTIDE SEQUENCE [LARGE SCALE GENOMIC DNA]</scope>
    <source>
        <strain evidence="1 2">NST_G2</strain>
    </source>
</reference>
<evidence type="ECO:0000313" key="3">
    <source>
        <dbReference type="WBParaSite" id="SSLN_0000348201-mRNA-1"/>
    </source>
</evidence>
<sequence>MSRLALVPWAYRSAKSNRAAAAAVTTTGSSVVRLTSFPGGLEFRALSFSPFLPSVFCIIYALSLSLSLSLALDDDDDDDNTVLVAWLLGVSSGGTNALARPPARSALAPHPPSVHLVHPREPQAAQGRHLFVCNLSDHSEA</sequence>
<protein>
    <submittedName>
        <fullName evidence="3">Secreted protein</fullName>
    </submittedName>
</protein>
<reference evidence="3" key="1">
    <citation type="submission" date="2016-06" db="UniProtKB">
        <authorList>
            <consortium name="WormBaseParasite"/>
        </authorList>
    </citation>
    <scope>IDENTIFICATION</scope>
</reference>
<accession>A0A183SGN1</accession>
<evidence type="ECO:0000313" key="2">
    <source>
        <dbReference type="Proteomes" id="UP000275846"/>
    </source>
</evidence>
<organism evidence="3">
    <name type="scientific">Schistocephalus solidus</name>
    <name type="common">Tapeworm</name>
    <dbReference type="NCBI Taxonomy" id="70667"/>
    <lineage>
        <taxon>Eukaryota</taxon>
        <taxon>Metazoa</taxon>
        <taxon>Spiralia</taxon>
        <taxon>Lophotrochozoa</taxon>
        <taxon>Platyhelminthes</taxon>
        <taxon>Cestoda</taxon>
        <taxon>Eucestoda</taxon>
        <taxon>Diphyllobothriidea</taxon>
        <taxon>Diphyllobothriidae</taxon>
        <taxon>Schistocephalus</taxon>
    </lineage>
</organism>
<keyword evidence="2" id="KW-1185">Reference proteome</keyword>
<gene>
    <name evidence="1" type="ORF">SSLN_LOCUS3379</name>
</gene>
<dbReference type="WBParaSite" id="SSLN_0000348201-mRNA-1">
    <property type="protein sequence ID" value="SSLN_0000348201-mRNA-1"/>
    <property type="gene ID" value="SSLN_0000348201"/>
</dbReference>
<name>A0A183SGN1_SCHSO</name>
<dbReference type="Proteomes" id="UP000275846">
    <property type="component" value="Unassembled WGS sequence"/>
</dbReference>
<evidence type="ECO:0000313" key="1">
    <source>
        <dbReference type="EMBL" id="VDL89764.1"/>
    </source>
</evidence>